<sequence length="46" mass="5020">MGPIGKAEGLADEELKSRLQVASSLVPYLVSYIGRAHYVATHNTLY</sequence>
<dbReference type="AlphaFoldDB" id="A0A5K7ZLJ8"/>
<protein>
    <submittedName>
        <fullName evidence="1">Uncharacterized protein</fullName>
    </submittedName>
</protein>
<dbReference type="KEGG" id="dov:DSCO28_14630"/>
<organism evidence="1 2">
    <name type="scientific">Desulfosarcina ovata subsp. sediminis</name>
    <dbReference type="NCBI Taxonomy" id="885957"/>
    <lineage>
        <taxon>Bacteria</taxon>
        <taxon>Pseudomonadati</taxon>
        <taxon>Thermodesulfobacteriota</taxon>
        <taxon>Desulfobacteria</taxon>
        <taxon>Desulfobacterales</taxon>
        <taxon>Desulfosarcinaceae</taxon>
        <taxon>Desulfosarcina</taxon>
    </lineage>
</organism>
<name>A0A5K7ZLJ8_9BACT</name>
<proteinExistence type="predicted"/>
<accession>A0A5K7ZLJ8</accession>
<evidence type="ECO:0000313" key="1">
    <source>
        <dbReference type="EMBL" id="BBO80897.1"/>
    </source>
</evidence>
<evidence type="ECO:0000313" key="2">
    <source>
        <dbReference type="Proteomes" id="UP000425960"/>
    </source>
</evidence>
<dbReference type="EMBL" id="AP021876">
    <property type="protein sequence ID" value="BBO80897.1"/>
    <property type="molecule type" value="Genomic_DNA"/>
</dbReference>
<gene>
    <name evidence="1" type="ORF">DSCO28_14630</name>
</gene>
<dbReference type="Proteomes" id="UP000425960">
    <property type="component" value="Chromosome"/>
</dbReference>
<reference evidence="1 2" key="1">
    <citation type="submission" date="2019-11" db="EMBL/GenBank/DDBJ databases">
        <title>Comparative genomics of hydrocarbon-degrading Desulfosarcina strains.</title>
        <authorList>
            <person name="Watanabe M."/>
            <person name="Kojima H."/>
            <person name="Fukui M."/>
        </authorList>
    </citation>
    <scope>NUCLEOTIDE SEQUENCE [LARGE SCALE GENOMIC DNA]</scope>
    <source>
        <strain evidence="1 2">28bB2T</strain>
    </source>
</reference>